<dbReference type="RefSeq" id="WP_189985718.1">
    <property type="nucleotide sequence ID" value="NZ_BNBF01000027.1"/>
</dbReference>
<protein>
    <recommendedName>
        <fullName evidence="1">DUF6881 domain-containing protein</fullName>
    </recommendedName>
</protein>
<keyword evidence="3" id="KW-1185">Reference proteome</keyword>
<evidence type="ECO:0000259" key="1">
    <source>
        <dbReference type="Pfam" id="PF21812"/>
    </source>
</evidence>
<dbReference type="InterPro" id="IPR049248">
    <property type="entry name" value="DUF6881"/>
</dbReference>
<sequence>MEHWKVDWAHELQSEPVRFYSEIGSDGYEVRKIQVYRDGQVLKADMFHESAEIGLSEVPAGSIDDVASQPEFSASAISPEEFERAWRTAQWSTRNVPGRR</sequence>
<proteinExistence type="predicted"/>
<reference evidence="3" key="1">
    <citation type="journal article" date="2019" name="Int. J. Syst. Evol. Microbiol.">
        <title>The Global Catalogue of Microorganisms (GCM) 10K type strain sequencing project: providing services to taxonomists for standard genome sequencing and annotation.</title>
        <authorList>
            <consortium name="The Broad Institute Genomics Platform"/>
            <consortium name="The Broad Institute Genome Sequencing Center for Infectious Disease"/>
            <person name="Wu L."/>
            <person name="Ma J."/>
        </authorList>
    </citation>
    <scope>NUCLEOTIDE SEQUENCE [LARGE SCALE GENOMIC DNA]</scope>
    <source>
        <strain evidence="3">JCM 4253</strain>
    </source>
</reference>
<accession>A0A919F1W6</accession>
<evidence type="ECO:0000313" key="3">
    <source>
        <dbReference type="Proteomes" id="UP000619355"/>
    </source>
</evidence>
<comment type="caution">
    <text evidence="2">The sequence shown here is derived from an EMBL/GenBank/DDBJ whole genome shotgun (WGS) entry which is preliminary data.</text>
</comment>
<dbReference type="EMBL" id="BNBF01000027">
    <property type="protein sequence ID" value="GHG70544.1"/>
    <property type="molecule type" value="Genomic_DNA"/>
</dbReference>
<dbReference type="AlphaFoldDB" id="A0A919F1W6"/>
<organism evidence="2 3">
    <name type="scientific">Streptomyces capoamus</name>
    <dbReference type="NCBI Taxonomy" id="68183"/>
    <lineage>
        <taxon>Bacteria</taxon>
        <taxon>Bacillati</taxon>
        <taxon>Actinomycetota</taxon>
        <taxon>Actinomycetes</taxon>
        <taxon>Kitasatosporales</taxon>
        <taxon>Streptomycetaceae</taxon>
        <taxon>Streptomyces</taxon>
    </lineage>
</organism>
<gene>
    <name evidence="2" type="ORF">GCM10018980_65200</name>
</gene>
<feature type="domain" description="DUF6881" evidence="1">
    <location>
        <begin position="3"/>
        <end position="89"/>
    </location>
</feature>
<dbReference type="Proteomes" id="UP000619355">
    <property type="component" value="Unassembled WGS sequence"/>
</dbReference>
<evidence type="ECO:0000313" key="2">
    <source>
        <dbReference type="EMBL" id="GHG70544.1"/>
    </source>
</evidence>
<name>A0A919F1W6_9ACTN</name>
<dbReference type="Pfam" id="PF21812">
    <property type="entry name" value="DUF6881"/>
    <property type="match status" value="1"/>
</dbReference>